<feature type="transmembrane region" description="Helical" evidence="1">
    <location>
        <begin position="135"/>
        <end position="154"/>
    </location>
</feature>
<feature type="transmembrane region" description="Helical" evidence="1">
    <location>
        <begin position="60"/>
        <end position="79"/>
    </location>
</feature>
<proteinExistence type="predicted"/>
<dbReference type="NCBIfam" id="TIGR00254">
    <property type="entry name" value="GGDEF"/>
    <property type="match status" value="1"/>
</dbReference>
<dbReference type="SUPFAM" id="SSF55073">
    <property type="entry name" value="Nucleotide cyclase"/>
    <property type="match status" value="1"/>
</dbReference>
<dbReference type="GO" id="GO:1902201">
    <property type="term" value="P:negative regulation of bacterial-type flagellum-dependent cell motility"/>
    <property type="evidence" value="ECO:0007669"/>
    <property type="project" value="TreeGrafter"/>
</dbReference>
<evidence type="ECO:0000259" key="2">
    <source>
        <dbReference type="PROSITE" id="PS50887"/>
    </source>
</evidence>
<feature type="transmembrane region" description="Helical" evidence="1">
    <location>
        <begin position="12"/>
        <end position="28"/>
    </location>
</feature>
<dbReference type="InterPro" id="IPR000160">
    <property type="entry name" value="GGDEF_dom"/>
</dbReference>
<dbReference type="FunFam" id="3.30.70.270:FF:000001">
    <property type="entry name" value="Diguanylate cyclase domain protein"/>
    <property type="match status" value="1"/>
</dbReference>
<dbReference type="InterPro" id="IPR050469">
    <property type="entry name" value="Diguanylate_Cyclase"/>
</dbReference>
<dbReference type="AlphaFoldDB" id="A0A6J7DI37"/>
<keyword evidence="1" id="KW-0812">Transmembrane</keyword>
<dbReference type="Gene3D" id="3.30.70.270">
    <property type="match status" value="1"/>
</dbReference>
<evidence type="ECO:0000256" key="1">
    <source>
        <dbReference type="SAM" id="Phobius"/>
    </source>
</evidence>
<dbReference type="GO" id="GO:0052621">
    <property type="term" value="F:diguanylate cyclase activity"/>
    <property type="evidence" value="ECO:0007669"/>
    <property type="project" value="TreeGrafter"/>
</dbReference>
<protein>
    <submittedName>
        <fullName evidence="3">Unannotated protein</fullName>
    </submittedName>
</protein>
<name>A0A6J7DI37_9ZZZZ</name>
<dbReference type="GO" id="GO:0043709">
    <property type="term" value="P:cell adhesion involved in single-species biofilm formation"/>
    <property type="evidence" value="ECO:0007669"/>
    <property type="project" value="TreeGrafter"/>
</dbReference>
<dbReference type="PANTHER" id="PTHR45138:SF9">
    <property type="entry name" value="DIGUANYLATE CYCLASE DGCM-RELATED"/>
    <property type="match status" value="1"/>
</dbReference>
<dbReference type="CDD" id="cd01949">
    <property type="entry name" value="GGDEF"/>
    <property type="match status" value="1"/>
</dbReference>
<gene>
    <name evidence="3" type="ORF">UFOPK3423_00693</name>
</gene>
<dbReference type="InterPro" id="IPR029787">
    <property type="entry name" value="Nucleotide_cyclase"/>
</dbReference>
<keyword evidence="1" id="KW-1133">Transmembrane helix</keyword>
<dbReference type="Pfam" id="PF00990">
    <property type="entry name" value="GGDEF"/>
    <property type="match status" value="1"/>
</dbReference>
<dbReference type="PROSITE" id="PS50887">
    <property type="entry name" value="GGDEF"/>
    <property type="match status" value="1"/>
</dbReference>
<organism evidence="3">
    <name type="scientific">freshwater metagenome</name>
    <dbReference type="NCBI Taxonomy" id="449393"/>
    <lineage>
        <taxon>unclassified sequences</taxon>
        <taxon>metagenomes</taxon>
        <taxon>ecological metagenomes</taxon>
    </lineage>
</organism>
<dbReference type="InterPro" id="IPR043128">
    <property type="entry name" value="Rev_trsase/Diguanyl_cyclase"/>
</dbReference>
<evidence type="ECO:0000313" key="3">
    <source>
        <dbReference type="EMBL" id="CAB4870091.1"/>
    </source>
</evidence>
<accession>A0A6J7DI37</accession>
<feature type="transmembrane region" description="Helical" evidence="1">
    <location>
        <begin position="91"/>
        <end position="123"/>
    </location>
</feature>
<sequence>MVDMERRTRRVRGLVLFAVGGGTVVLAFEWGWRPVAVFVAFALCVPVINRCMARSNRPEGWLLGLTLLSVLAIGGLAALSGGASSIALPWLVLPVVAATTVFGANGFLATLDVAIVVLAALVATSGTDHPHTEQVVAATVVLVIAVGAYVWELMSADLRSRRSSVLDPLTGLLNRSTLEQRFDELRQQAMVARKPIALVVIDIDHFKRVNDQLGHAVGDVVLREVADVIRTSLRSFEPAYRLGGEEFLMLIPGMDEAAAIRHADHVRRRIEEARPAGVGLTISAGVAAGEGEDLVYARIFDRADARLYIAKSAGRNKVEPSLETVAPRVKLVPDAVLPRPQSKP</sequence>
<dbReference type="PANTHER" id="PTHR45138">
    <property type="entry name" value="REGULATORY COMPONENTS OF SENSORY TRANSDUCTION SYSTEM"/>
    <property type="match status" value="1"/>
</dbReference>
<dbReference type="EMBL" id="CAFBLQ010000057">
    <property type="protein sequence ID" value="CAB4870091.1"/>
    <property type="molecule type" value="Genomic_DNA"/>
</dbReference>
<dbReference type="GO" id="GO:0005886">
    <property type="term" value="C:plasma membrane"/>
    <property type="evidence" value="ECO:0007669"/>
    <property type="project" value="TreeGrafter"/>
</dbReference>
<feature type="transmembrane region" description="Helical" evidence="1">
    <location>
        <begin position="34"/>
        <end position="53"/>
    </location>
</feature>
<reference evidence="3" key="1">
    <citation type="submission" date="2020-05" db="EMBL/GenBank/DDBJ databases">
        <authorList>
            <person name="Chiriac C."/>
            <person name="Salcher M."/>
            <person name="Ghai R."/>
            <person name="Kavagutti S V."/>
        </authorList>
    </citation>
    <scope>NUCLEOTIDE SEQUENCE</scope>
</reference>
<dbReference type="SMART" id="SM00267">
    <property type="entry name" value="GGDEF"/>
    <property type="match status" value="1"/>
</dbReference>
<feature type="domain" description="GGDEF" evidence="2">
    <location>
        <begin position="194"/>
        <end position="323"/>
    </location>
</feature>
<keyword evidence="1" id="KW-0472">Membrane</keyword>